<dbReference type="PANTHER" id="PTHR10050:SF46">
    <property type="entry name" value="PROTEIN O-MANNOSYL-TRANSFERASE 2"/>
    <property type="match status" value="1"/>
</dbReference>
<dbReference type="InterPro" id="IPR032421">
    <property type="entry name" value="PMT_4TMC"/>
</dbReference>
<feature type="transmembrane region" description="Helical" evidence="15">
    <location>
        <begin position="239"/>
        <end position="260"/>
    </location>
</feature>
<organism>
    <name type="scientific">Pediculus humanus subsp. corporis</name>
    <name type="common">Body louse</name>
    <dbReference type="NCBI Taxonomy" id="121224"/>
    <lineage>
        <taxon>Eukaryota</taxon>
        <taxon>Metazoa</taxon>
        <taxon>Ecdysozoa</taxon>
        <taxon>Arthropoda</taxon>
        <taxon>Hexapoda</taxon>
        <taxon>Insecta</taxon>
        <taxon>Pterygota</taxon>
        <taxon>Neoptera</taxon>
        <taxon>Paraneoptera</taxon>
        <taxon>Psocodea</taxon>
        <taxon>Troctomorpha</taxon>
        <taxon>Phthiraptera</taxon>
        <taxon>Anoplura</taxon>
        <taxon>Pediculidae</taxon>
        <taxon>Pediculus</taxon>
    </lineage>
</organism>
<evidence type="ECO:0000313" key="17">
    <source>
        <dbReference type="EMBL" id="EEB13408.1"/>
    </source>
</evidence>
<keyword evidence="5 17" id="KW-0328">Glycosyltransferase</keyword>
<dbReference type="InterPro" id="IPR027005">
    <property type="entry name" value="PMT-like"/>
</dbReference>
<reference evidence="17" key="2">
    <citation type="submission" date="2007-04" db="EMBL/GenBank/DDBJ databases">
        <title>The genome of the human body louse.</title>
        <authorList>
            <consortium name="The Human Body Louse Genome Consortium"/>
            <person name="Kirkness E."/>
            <person name="Walenz B."/>
            <person name="Hass B."/>
            <person name="Bruggner R."/>
            <person name="Strausberg R."/>
        </authorList>
    </citation>
    <scope>NUCLEOTIDE SEQUENCE</scope>
    <source>
        <strain evidence="17">USDA</strain>
    </source>
</reference>
<evidence type="ECO:0000256" key="10">
    <source>
        <dbReference type="ARBA" id="ARBA00022989"/>
    </source>
</evidence>
<dbReference type="GO" id="GO:0005789">
    <property type="term" value="C:endoplasmic reticulum membrane"/>
    <property type="evidence" value="ECO:0007669"/>
    <property type="project" value="UniProtKB-SubCell"/>
</dbReference>
<feature type="transmembrane region" description="Helical" evidence="15">
    <location>
        <begin position="102"/>
        <end position="121"/>
    </location>
</feature>
<feature type="transmembrane region" description="Helical" evidence="15">
    <location>
        <begin position="133"/>
        <end position="152"/>
    </location>
</feature>
<dbReference type="Pfam" id="PF16192">
    <property type="entry name" value="PMT_4TMC"/>
    <property type="match status" value="1"/>
</dbReference>
<dbReference type="SMART" id="SM00472">
    <property type="entry name" value="MIR"/>
    <property type="match status" value="2"/>
</dbReference>
<dbReference type="VEuPathDB" id="VectorBase:PHUM238630"/>
<dbReference type="InterPro" id="IPR036300">
    <property type="entry name" value="MIR_dom_sf"/>
</dbReference>
<dbReference type="AlphaFoldDB" id="E0VJ52"/>
<comment type="similarity">
    <text evidence="3">Belongs to the glycosyltransferase 39 family.</text>
</comment>
<evidence type="ECO:0000256" key="4">
    <source>
        <dbReference type="ARBA" id="ARBA00012839"/>
    </source>
</evidence>
<evidence type="ECO:0000256" key="14">
    <source>
        <dbReference type="ARBA" id="ARBA00045102"/>
    </source>
</evidence>
<feature type="transmembrane region" description="Helical" evidence="15">
    <location>
        <begin position="489"/>
        <end position="507"/>
    </location>
</feature>
<feature type="transmembrane region" description="Helical" evidence="15">
    <location>
        <begin position="519"/>
        <end position="541"/>
    </location>
</feature>
<dbReference type="EMBL" id="AAZO01002770">
    <property type="status" value="NOT_ANNOTATED_CDS"/>
    <property type="molecule type" value="Genomic_DNA"/>
</dbReference>
<comment type="pathway">
    <text evidence="2">Protein modification; protein glycosylation.</text>
</comment>
<keyword evidence="9" id="KW-0256">Endoplasmic reticulum</keyword>
<name>E0VJ52_PEDHC</name>
<dbReference type="RefSeq" id="XP_002426146.1">
    <property type="nucleotide sequence ID" value="XM_002426101.1"/>
</dbReference>
<dbReference type="HOGENOM" id="CLU_008438_5_1_1"/>
<dbReference type="Gene3D" id="2.80.10.50">
    <property type="match status" value="1"/>
</dbReference>
<reference evidence="18" key="3">
    <citation type="submission" date="2021-02" db="UniProtKB">
        <authorList>
            <consortium name="EnsemblMetazoa"/>
        </authorList>
    </citation>
    <scope>IDENTIFICATION</scope>
    <source>
        <strain evidence="18">USDA</strain>
    </source>
</reference>
<keyword evidence="11 15" id="KW-0472">Membrane</keyword>
<feature type="transmembrane region" description="Helical" evidence="15">
    <location>
        <begin position="449"/>
        <end position="469"/>
    </location>
</feature>
<gene>
    <name evidence="18" type="primary">8230422</name>
    <name evidence="17" type="ORF">Phum_PHUM238630</name>
</gene>
<dbReference type="eggNOG" id="KOG3359">
    <property type="taxonomic scope" value="Eukaryota"/>
</dbReference>
<dbReference type="EMBL" id="AAZO01002769">
    <property type="status" value="NOT_ANNOTATED_CDS"/>
    <property type="molecule type" value="Genomic_DNA"/>
</dbReference>
<dbReference type="Proteomes" id="UP000009046">
    <property type="component" value="Unassembled WGS sequence"/>
</dbReference>
<dbReference type="GeneID" id="8230422"/>
<evidence type="ECO:0000256" key="12">
    <source>
        <dbReference type="ARBA" id="ARBA00039583"/>
    </source>
</evidence>
<evidence type="ECO:0000313" key="18">
    <source>
        <dbReference type="EnsemblMetazoa" id="PHUM238630-PA"/>
    </source>
</evidence>
<dbReference type="InterPro" id="IPR003342">
    <property type="entry name" value="ArnT-like_N"/>
</dbReference>
<evidence type="ECO:0000256" key="15">
    <source>
        <dbReference type="SAM" id="Phobius"/>
    </source>
</evidence>
<evidence type="ECO:0000313" key="19">
    <source>
        <dbReference type="Proteomes" id="UP000009046"/>
    </source>
</evidence>
<evidence type="ECO:0000256" key="11">
    <source>
        <dbReference type="ARBA" id="ARBA00023136"/>
    </source>
</evidence>
<evidence type="ECO:0000256" key="9">
    <source>
        <dbReference type="ARBA" id="ARBA00022824"/>
    </source>
</evidence>
<feature type="domain" description="MIR" evidence="16">
    <location>
        <begin position="319"/>
        <end position="377"/>
    </location>
</feature>
<dbReference type="GO" id="GO:0004169">
    <property type="term" value="F:dolichyl-phosphate-mannose-protein mannosyltransferase activity"/>
    <property type="evidence" value="ECO:0007669"/>
    <property type="project" value="UniProtKB-EC"/>
</dbReference>
<dbReference type="FunCoup" id="E0VJ52">
    <property type="interactions" value="455"/>
</dbReference>
<evidence type="ECO:0000256" key="2">
    <source>
        <dbReference type="ARBA" id="ARBA00004922"/>
    </source>
</evidence>
<keyword evidence="8" id="KW-0677">Repeat</keyword>
<feature type="transmembrane region" description="Helical" evidence="15">
    <location>
        <begin position="186"/>
        <end position="219"/>
    </location>
</feature>
<dbReference type="PROSITE" id="PS50919">
    <property type="entry name" value="MIR"/>
    <property type="match status" value="1"/>
</dbReference>
<comment type="catalytic activity">
    <reaction evidence="13">
        <text>a di-trans,poly-cis-dolichyl beta-D-mannosyl phosphate + L-threonyl-[protein] = 3-O-(alpha-D-mannosyl)-L-threonyl-[protein] + a di-trans,poly-cis-dolichyl phosphate + H(+)</text>
        <dbReference type="Rhea" id="RHEA:53396"/>
        <dbReference type="Rhea" id="RHEA-COMP:11060"/>
        <dbReference type="Rhea" id="RHEA-COMP:13547"/>
        <dbReference type="Rhea" id="RHEA-COMP:19498"/>
        <dbReference type="Rhea" id="RHEA-COMP:19501"/>
        <dbReference type="ChEBI" id="CHEBI:15378"/>
        <dbReference type="ChEBI" id="CHEBI:30013"/>
        <dbReference type="ChEBI" id="CHEBI:57683"/>
        <dbReference type="ChEBI" id="CHEBI:58211"/>
        <dbReference type="ChEBI" id="CHEBI:137323"/>
        <dbReference type="EC" id="2.4.1.109"/>
    </reaction>
</comment>
<reference evidence="17" key="1">
    <citation type="submission" date="2007-04" db="EMBL/GenBank/DDBJ databases">
        <title>Annotation of Pediculus humanus corporis strain USDA.</title>
        <authorList>
            <person name="Kirkness E."/>
            <person name="Hannick L."/>
            <person name="Hass B."/>
            <person name="Bruggner R."/>
            <person name="Lawson D."/>
            <person name="Bidwell S."/>
            <person name="Joardar V."/>
            <person name="Caler E."/>
            <person name="Walenz B."/>
            <person name="Inman J."/>
            <person name="Schobel S."/>
            <person name="Galinsky K."/>
            <person name="Amedeo P."/>
            <person name="Strausberg R."/>
        </authorList>
    </citation>
    <scope>NUCLEOTIDE SEQUENCE</scope>
    <source>
        <strain evidence="17">USDA</strain>
    </source>
</reference>
<evidence type="ECO:0000256" key="7">
    <source>
        <dbReference type="ARBA" id="ARBA00022692"/>
    </source>
</evidence>
<evidence type="ECO:0000256" key="1">
    <source>
        <dbReference type="ARBA" id="ARBA00004477"/>
    </source>
</evidence>
<dbReference type="UniPathway" id="UPA00378"/>
<keyword evidence="7 15" id="KW-0812">Transmembrane</keyword>
<dbReference type="EnsemblMetazoa" id="PHUM238630-RA">
    <property type="protein sequence ID" value="PHUM238630-PA"/>
    <property type="gene ID" value="PHUM238630"/>
</dbReference>
<dbReference type="Pfam" id="PF02815">
    <property type="entry name" value="MIR"/>
    <property type="match status" value="1"/>
</dbReference>
<keyword evidence="6 17" id="KW-0808">Transferase</keyword>
<dbReference type="OMA" id="KNVTPRL"/>
<evidence type="ECO:0000256" key="5">
    <source>
        <dbReference type="ARBA" id="ARBA00022676"/>
    </source>
</evidence>
<feature type="transmembrane region" description="Helical" evidence="15">
    <location>
        <begin position="553"/>
        <end position="572"/>
    </location>
</feature>
<evidence type="ECO:0000256" key="13">
    <source>
        <dbReference type="ARBA" id="ARBA00045085"/>
    </source>
</evidence>
<dbReference type="InParanoid" id="E0VJ52"/>
<protein>
    <recommendedName>
        <fullName evidence="12">Protein O-mannosyl-transferase 2</fullName>
        <ecNumber evidence="4">2.4.1.109</ecNumber>
    </recommendedName>
</protein>
<dbReference type="InterPro" id="IPR016093">
    <property type="entry name" value="MIR_motif"/>
</dbReference>
<feature type="transmembrane region" description="Helical" evidence="15">
    <location>
        <begin position="17"/>
        <end position="34"/>
    </location>
</feature>
<dbReference type="STRING" id="121224.E0VJ52"/>
<evidence type="ECO:0000259" key="16">
    <source>
        <dbReference type="PROSITE" id="PS50919"/>
    </source>
</evidence>
<dbReference type="EC" id="2.4.1.109" evidence="4"/>
<dbReference type="SUPFAM" id="SSF82109">
    <property type="entry name" value="MIR domain"/>
    <property type="match status" value="1"/>
</dbReference>
<dbReference type="OrthoDB" id="5561486at2759"/>
<dbReference type="KEGG" id="phu:Phum_PHUM238630"/>
<dbReference type="Pfam" id="PF02366">
    <property type="entry name" value="PMT"/>
    <property type="match status" value="1"/>
</dbReference>
<dbReference type="CTD" id="8230422"/>
<proteinExistence type="inferred from homology"/>
<accession>E0VJ52</accession>
<evidence type="ECO:0000256" key="8">
    <source>
        <dbReference type="ARBA" id="ARBA00022737"/>
    </source>
</evidence>
<keyword evidence="10 15" id="KW-1133">Transmembrane helix</keyword>
<sequence length="601" mass="69501">MAQKHKKNNSKESNTNGWWHFFVIITLTILTRFYKVAEPDHVCWDETHFGKMGSWYINRTFFFDVHPPLGKMLIALSGYLTGYDGTFPFEKPGDKYENINYFGMRMFCTMMGASIVPFSFITVWELTKSKMSAFLSASFILLDVGMVTLTQYILLDPILLFFVSGSVMGMVKVKGNQKKSFSLKWWLWLIFTGIMLAGAVSVKFVGLFVILLVGIFTVVELWEIFGDLSLPVIFTVKHFIARTLCLIILPILLYVSYFYIHLVVLNKSGNGDGFYSSAFQSKLIEQAPITKKHFQVTGYGENGTGDANDIWKVIIDGTDEIIPVKTVTSKVKFIHYLQHCILTTTSKQLPKWAYEQQEVTCNPNIRDVNALWNVEDNFFPKLPNVSFDVYAPGFFERFFESHAVMFQGNAGLKPKEGEVTSRPWQWPLNYRGQFFSGSNYKIYLLGNPIIWWSNLSLLPIAVLIIFYDAILSKRGITTSKEITESRKRMVNACLWLFIGWFVHYAPFWTMARVLYFHHYFPAVYFSSMLSGVVIDYFLQAISKFFSENWTNVLYHWSLGIILSSTYYSFYLFSPLAYGMISEGNETYSEMNNLRWLESWEF</sequence>
<evidence type="ECO:0000256" key="6">
    <source>
        <dbReference type="ARBA" id="ARBA00022679"/>
    </source>
</evidence>
<dbReference type="EMBL" id="DS235219">
    <property type="protein sequence ID" value="EEB13408.1"/>
    <property type="molecule type" value="Genomic_DNA"/>
</dbReference>
<comment type="catalytic activity">
    <reaction evidence="14">
        <text>a di-trans,poly-cis-dolichyl beta-D-mannosyl phosphate + L-seryl-[protein] = 3-O-(alpha-D-mannosyl)-L-seryl-[protein] + a di-trans,poly-cis-dolichyl phosphate + H(+)</text>
        <dbReference type="Rhea" id="RHEA:17377"/>
        <dbReference type="Rhea" id="RHEA-COMP:9863"/>
        <dbReference type="Rhea" id="RHEA-COMP:13546"/>
        <dbReference type="Rhea" id="RHEA-COMP:19498"/>
        <dbReference type="Rhea" id="RHEA-COMP:19501"/>
        <dbReference type="ChEBI" id="CHEBI:15378"/>
        <dbReference type="ChEBI" id="CHEBI:29999"/>
        <dbReference type="ChEBI" id="CHEBI:57683"/>
        <dbReference type="ChEBI" id="CHEBI:58211"/>
        <dbReference type="ChEBI" id="CHEBI:137321"/>
        <dbReference type="EC" id="2.4.1.109"/>
    </reaction>
</comment>
<evidence type="ECO:0000256" key="3">
    <source>
        <dbReference type="ARBA" id="ARBA00007222"/>
    </source>
</evidence>
<keyword evidence="19" id="KW-1185">Reference proteome</keyword>
<comment type="subcellular location">
    <subcellularLocation>
        <location evidence="1">Endoplasmic reticulum membrane</location>
        <topology evidence="1">Multi-pass membrane protein</topology>
    </subcellularLocation>
</comment>
<dbReference type="PANTHER" id="PTHR10050">
    <property type="entry name" value="DOLICHYL-PHOSPHATE-MANNOSE--PROTEIN MANNOSYLTRANSFERASE"/>
    <property type="match status" value="1"/>
</dbReference>